<dbReference type="InterPro" id="IPR046133">
    <property type="entry name" value="DUF6130"/>
</dbReference>
<feature type="signal peptide" evidence="1">
    <location>
        <begin position="1"/>
        <end position="24"/>
    </location>
</feature>
<feature type="chain" id="PRO_5031463851" description="DUF4399 domain-containing protein" evidence="1">
    <location>
        <begin position="25"/>
        <end position="156"/>
    </location>
</feature>
<reference evidence="2 3" key="1">
    <citation type="submission" date="2020-04" db="EMBL/GenBank/DDBJ databases">
        <title>Description of novel Gluconacetobacter.</title>
        <authorList>
            <person name="Sombolestani A."/>
        </authorList>
    </citation>
    <scope>NUCLEOTIDE SEQUENCE [LARGE SCALE GENOMIC DNA]</scope>
    <source>
        <strain evidence="2 3">LMG 27800</strain>
    </source>
</reference>
<proteinExistence type="predicted"/>
<dbReference type="Pfam" id="PF19625">
    <property type="entry name" value="DUF6130"/>
    <property type="match status" value="1"/>
</dbReference>
<gene>
    <name evidence="2" type="ORF">HLH27_13490</name>
</gene>
<organism evidence="2 3">
    <name type="scientific">Gluconacetobacter takamatsuzukensis</name>
    <dbReference type="NCBI Taxonomy" id="1286190"/>
    <lineage>
        <taxon>Bacteria</taxon>
        <taxon>Pseudomonadati</taxon>
        <taxon>Pseudomonadota</taxon>
        <taxon>Alphaproteobacteria</taxon>
        <taxon>Acetobacterales</taxon>
        <taxon>Acetobacteraceae</taxon>
        <taxon>Gluconacetobacter</taxon>
    </lineage>
</organism>
<dbReference type="AlphaFoldDB" id="A0A7W4PTI8"/>
<keyword evidence="3" id="KW-1185">Reference proteome</keyword>
<evidence type="ECO:0000313" key="2">
    <source>
        <dbReference type="EMBL" id="MBB2206021.1"/>
    </source>
</evidence>
<dbReference type="Proteomes" id="UP000540556">
    <property type="component" value="Unassembled WGS sequence"/>
</dbReference>
<dbReference type="EMBL" id="JABEQK010000011">
    <property type="protein sequence ID" value="MBB2206021.1"/>
    <property type="molecule type" value="Genomic_DNA"/>
</dbReference>
<comment type="caution">
    <text evidence="2">The sequence shown here is derived from an EMBL/GenBank/DDBJ whole genome shotgun (WGS) entry which is preliminary data.</text>
</comment>
<dbReference type="RefSeq" id="WP_246375895.1">
    <property type="nucleotide sequence ID" value="NZ_JABEQK010000011.1"/>
</dbReference>
<evidence type="ECO:0000256" key="1">
    <source>
        <dbReference type="SAM" id="SignalP"/>
    </source>
</evidence>
<keyword evidence="1" id="KW-0732">Signal</keyword>
<accession>A0A7W4PTI8</accession>
<protein>
    <recommendedName>
        <fullName evidence="4">DUF4399 domain-containing protein</fullName>
    </recommendedName>
</protein>
<sequence length="156" mass="16452">MMFTLDYMALVVVAALLIPAGAAAGQSAADYLGPAGVVPLSAPQPPARLIVDPPLPAPLARGQVFIQYRAENLRIEPVFGPKATEVTPRIGHLHVSLDHAPWHWADASGEPLILVGLPAGPHEVLITLADANHHPLDRKIVDFVVPATAANMPSSH</sequence>
<name>A0A7W4PTI8_9PROT</name>
<evidence type="ECO:0000313" key="3">
    <source>
        <dbReference type="Proteomes" id="UP000540556"/>
    </source>
</evidence>
<evidence type="ECO:0008006" key="4">
    <source>
        <dbReference type="Google" id="ProtNLM"/>
    </source>
</evidence>